<gene>
    <name evidence="2" type="ORF">SAMN05421676_1123</name>
</gene>
<accession>A0A1I0ICZ4</accession>
<dbReference type="EMBL" id="FOHJ01000012">
    <property type="protein sequence ID" value="SET94589.1"/>
    <property type="molecule type" value="Genomic_DNA"/>
</dbReference>
<evidence type="ECO:0000313" key="3">
    <source>
        <dbReference type="Proteomes" id="UP000199095"/>
    </source>
</evidence>
<protein>
    <submittedName>
        <fullName evidence="2">Uncharacterized protein</fullName>
    </submittedName>
</protein>
<name>A0A1I0ICZ4_9BACI</name>
<reference evidence="3" key="1">
    <citation type="submission" date="2016-10" db="EMBL/GenBank/DDBJ databases">
        <authorList>
            <person name="Varghese N."/>
            <person name="Submissions S."/>
        </authorList>
    </citation>
    <scope>NUCLEOTIDE SEQUENCE [LARGE SCALE GENOMIC DNA]</scope>
    <source>
        <strain evidence="3">CGMCC 1.3566</strain>
    </source>
</reference>
<proteinExistence type="predicted"/>
<sequence>MIKRREVANVNYMEGLDVSIGNNAVTISPGMIQNKDNPSYFEKTTFNLEPDESLPVLYDLYILTDENTFFFSLEKTYLDDEFPPSYTGEYKLFHMFISIEVKPDGSKEGHVTRIVKPKPAKRHKRDLQEKDD</sequence>
<organism evidence="2 3">
    <name type="scientific">Salinibacillus kushneri</name>
    <dbReference type="NCBI Taxonomy" id="237682"/>
    <lineage>
        <taxon>Bacteria</taxon>
        <taxon>Bacillati</taxon>
        <taxon>Bacillota</taxon>
        <taxon>Bacilli</taxon>
        <taxon>Bacillales</taxon>
        <taxon>Bacillaceae</taxon>
        <taxon>Salinibacillus</taxon>
    </lineage>
</organism>
<dbReference type="RefSeq" id="WP_093136960.1">
    <property type="nucleotide sequence ID" value="NZ_FOHJ01000012.1"/>
</dbReference>
<evidence type="ECO:0000256" key="1">
    <source>
        <dbReference type="SAM" id="MobiDB-lite"/>
    </source>
</evidence>
<dbReference type="Pfam" id="PF21567">
    <property type="entry name" value="Gp22"/>
    <property type="match status" value="1"/>
</dbReference>
<feature type="compositionally biased region" description="Basic residues" evidence="1">
    <location>
        <begin position="113"/>
        <end position="125"/>
    </location>
</feature>
<dbReference type="AlphaFoldDB" id="A0A1I0ICZ4"/>
<dbReference type="InterPro" id="IPR049300">
    <property type="entry name" value="Gp22-like_sf"/>
</dbReference>
<dbReference type="InterPro" id="IPR049298">
    <property type="entry name" value="Gp22-like"/>
</dbReference>
<keyword evidence="3" id="KW-1185">Reference proteome</keyword>
<feature type="region of interest" description="Disordered" evidence="1">
    <location>
        <begin position="105"/>
        <end position="132"/>
    </location>
</feature>
<dbReference type="Proteomes" id="UP000199095">
    <property type="component" value="Unassembled WGS sequence"/>
</dbReference>
<evidence type="ECO:0000313" key="2">
    <source>
        <dbReference type="EMBL" id="SET94589.1"/>
    </source>
</evidence>
<dbReference type="Gene3D" id="2.60.40.2980">
    <property type="match status" value="1"/>
</dbReference>
<dbReference type="STRING" id="237682.SAMN05421676_1123"/>